<dbReference type="EMBL" id="UINC01084861">
    <property type="protein sequence ID" value="SVC31891.1"/>
    <property type="molecule type" value="Genomic_DNA"/>
</dbReference>
<feature type="non-terminal residue" evidence="2">
    <location>
        <position position="382"/>
    </location>
</feature>
<dbReference type="AlphaFoldDB" id="A0A382LAI7"/>
<protein>
    <recommendedName>
        <fullName evidence="3">NnrS family protein</fullName>
    </recommendedName>
</protein>
<evidence type="ECO:0000256" key="1">
    <source>
        <dbReference type="SAM" id="Phobius"/>
    </source>
</evidence>
<proteinExistence type="predicted"/>
<feature type="transmembrane region" description="Helical" evidence="1">
    <location>
        <begin position="143"/>
        <end position="167"/>
    </location>
</feature>
<feature type="transmembrane region" description="Helical" evidence="1">
    <location>
        <begin position="296"/>
        <end position="319"/>
    </location>
</feature>
<organism evidence="2">
    <name type="scientific">marine metagenome</name>
    <dbReference type="NCBI Taxonomy" id="408172"/>
    <lineage>
        <taxon>unclassified sequences</taxon>
        <taxon>metagenomes</taxon>
        <taxon>ecological metagenomes</taxon>
    </lineage>
</organism>
<reference evidence="2" key="1">
    <citation type="submission" date="2018-05" db="EMBL/GenBank/DDBJ databases">
        <authorList>
            <person name="Lanie J.A."/>
            <person name="Ng W.-L."/>
            <person name="Kazmierczak K.M."/>
            <person name="Andrzejewski T.M."/>
            <person name="Davidsen T.M."/>
            <person name="Wayne K.J."/>
            <person name="Tettelin H."/>
            <person name="Glass J.I."/>
            <person name="Rusch D."/>
            <person name="Podicherti R."/>
            <person name="Tsui H.-C.T."/>
            <person name="Winkler M.E."/>
        </authorList>
    </citation>
    <scope>NUCLEOTIDE SEQUENCE</scope>
</reference>
<accession>A0A382LAI7</accession>
<keyword evidence="1" id="KW-0472">Membrane</keyword>
<feature type="transmembrane region" description="Helical" evidence="1">
    <location>
        <begin position="331"/>
        <end position="354"/>
    </location>
</feature>
<keyword evidence="1" id="KW-0812">Transmembrane</keyword>
<feature type="transmembrane region" description="Helical" evidence="1">
    <location>
        <begin position="61"/>
        <end position="82"/>
    </location>
</feature>
<feature type="transmembrane region" description="Helical" evidence="1">
    <location>
        <begin position="114"/>
        <end position="131"/>
    </location>
</feature>
<dbReference type="Pfam" id="PF05940">
    <property type="entry name" value="NnrS"/>
    <property type="match status" value="1"/>
</dbReference>
<gene>
    <name evidence="2" type="ORF">METZ01_LOCUS284745</name>
</gene>
<keyword evidence="1" id="KW-1133">Transmembrane helix</keyword>
<evidence type="ECO:0000313" key="2">
    <source>
        <dbReference type="EMBL" id="SVC31891.1"/>
    </source>
</evidence>
<name>A0A382LAI7_9ZZZZ</name>
<feature type="transmembrane region" description="Helical" evidence="1">
    <location>
        <begin position="270"/>
        <end position="290"/>
    </location>
</feature>
<sequence>MNLSSALEPPAFLSKGFRPFFLGATFYALVSMIYWGVVYFFGFSLDMGNLTSFQWHAHSMVFGYASAVIAGFLLTAVTNWTGQETITGLPLLVLFIIWLLARLCWIFIPYEPLFAGLLDLIYFLFLFFAVARPIIKVKQWRQLAIISKLLIIVTAYILFFLGALGLIPNGTYYGIYLALITEIALILTIARRVFPFFAQAGLGLANPPHSPLWIDRSSIIILLLWLVMFIFFKDSSLTAVLSCTISVILIIRLCYWYTPTLWSASLLWSLYISLGFIALGFAMLSSAYFIDRLHYLGIHAMAYGGIGLITFSMMCRVGLGHTGRNVRAKYPLLDLALISFVLGAVFRVLFPFIFPEFARIGMMTSQLLWTISYFIYIWFYLP</sequence>
<evidence type="ECO:0008006" key="3">
    <source>
        <dbReference type="Google" id="ProtNLM"/>
    </source>
</evidence>
<feature type="transmembrane region" description="Helical" evidence="1">
    <location>
        <begin position="360"/>
        <end position="381"/>
    </location>
</feature>
<feature type="transmembrane region" description="Helical" evidence="1">
    <location>
        <begin position="213"/>
        <end position="232"/>
    </location>
</feature>
<dbReference type="InterPro" id="IPR010266">
    <property type="entry name" value="NnrS"/>
</dbReference>
<feature type="transmembrane region" description="Helical" evidence="1">
    <location>
        <begin position="173"/>
        <end position="193"/>
    </location>
</feature>
<feature type="transmembrane region" description="Helical" evidence="1">
    <location>
        <begin position="20"/>
        <end position="41"/>
    </location>
</feature>
<feature type="transmembrane region" description="Helical" evidence="1">
    <location>
        <begin position="89"/>
        <end position="108"/>
    </location>
</feature>